<dbReference type="HOGENOM" id="CLU_3194423_0_0_2"/>
<sequence length="45" mass="4857">MKLSTGFTYLSAREFTWAGHLAGPTNVAITVDCCPDHGYVARDPS</sequence>
<organism evidence="1 2">
    <name type="scientific">Halorhabdus tiamatea SARL4B</name>
    <dbReference type="NCBI Taxonomy" id="1033806"/>
    <lineage>
        <taxon>Archaea</taxon>
        <taxon>Methanobacteriati</taxon>
        <taxon>Methanobacteriota</taxon>
        <taxon>Stenosarchaea group</taxon>
        <taxon>Halobacteria</taxon>
        <taxon>Halobacteriales</taxon>
        <taxon>Haloarculaceae</taxon>
        <taxon>Halorhabdus</taxon>
    </lineage>
</organism>
<protein>
    <submittedName>
        <fullName evidence="1">Uncharacterized protein</fullName>
    </submittedName>
</protein>
<evidence type="ECO:0000313" key="1">
    <source>
        <dbReference type="EMBL" id="CCQ33896.1"/>
    </source>
</evidence>
<keyword evidence="2" id="KW-1185">Reference proteome</keyword>
<gene>
    <name evidence="1" type="ORF">HTIA_1772</name>
</gene>
<dbReference type="EMBL" id="HF571520">
    <property type="protein sequence ID" value="CCQ33896.1"/>
    <property type="molecule type" value="Genomic_DNA"/>
</dbReference>
<dbReference type="KEGG" id="hti:HTIA_1772"/>
<dbReference type="AlphaFoldDB" id="S6D8Q9"/>
<reference evidence="1 2" key="1">
    <citation type="journal article" date="2014" name="Environ. Microbiol.">
        <title>Halorhabdus tiamatea: proteogenomics and glycosidase activity measurements identify the first cultivated euryarchaeon from a deep-sea anoxic brine lake as potential polysaccharide degrader.</title>
        <authorList>
            <person name="Werner J."/>
            <person name="Ferrer M."/>
            <person name="Michel G."/>
            <person name="Mann A.J."/>
            <person name="Huang S."/>
            <person name="Juarez S."/>
            <person name="Ciordia S."/>
            <person name="Albar J.P."/>
            <person name="Alcaide M."/>
            <person name="La Cono V."/>
            <person name="Yakimov M.M."/>
            <person name="Antunes A."/>
            <person name="Taborda M."/>
            <person name="Da Costa M.S."/>
            <person name="Amann R.I."/>
            <person name="Gloeckner F.O."/>
            <person name="Golyshina O.V."/>
            <person name="Golyshin P.N."/>
            <person name="Teeling H."/>
        </authorList>
    </citation>
    <scope>NUCLEOTIDE SEQUENCE [LARGE SCALE GENOMIC DNA]</scope>
    <source>
        <strain evidence="2">SARL4B</strain>
    </source>
</reference>
<name>S6D8Q9_9EURY</name>
<evidence type="ECO:0000313" key="2">
    <source>
        <dbReference type="Proteomes" id="UP000015381"/>
    </source>
</evidence>
<accession>S6D8Q9</accession>
<dbReference type="Proteomes" id="UP000015381">
    <property type="component" value="Chromosome I"/>
</dbReference>
<proteinExistence type="predicted"/>